<comment type="caution">
    <text evidence="2">The sequence shown here is derived from an EMBL/GenBank/DDBJ whole genome shotgun (WGS) entry which is preliminary data.</text>
</comment>
<feature type="region of interest" description="Disordered" evidence="1">
    <location>
        <begin position="442"/>
        <end position="461"/>
    </location>
</feature>
<dbReference type="AlphaFoldDB" id="A0AB34FR13"/>
<reference evidence="2" key="1">
    <citation type="submission" date="2023-01" db="EMBL/GenBank/DDBJ databases">
        <title>The growth and conidiation of Purpureocillium lavendulum are regulated by nitrogen source and histone H3K14 acetylation.</title>
        <authorList>
            <person name="Tang P."/>
            <person name="Han J."/>
            <person name="Zhang C."/>
            <person name="Tang P."/>
            <person name="Qi F."/>
            <person name="Zhang K."/>
            <person name="Liang L."/>
        </authorList>
    </citation>
    <scope>NUCLEOTIDE SEQUENCE</scope>
    <source>
        <strain evidence="2">YMF1.00683</strain>
    </source>
</reference>
<evidence type="ECO:0000313" key="2">
    <source>
        <dbReference type="EMBL" id="KAJ6441554.1"/>
    </source>
</evidence>
<gene>
    <name evidence="2" type="ORF">O9K51_05105</name>
</gene>
<protein>
    <submittedName>
        <fullName evidence="2">Isotrichodermin C-15 hydroxylase</fullName>
    </submittedName>
</protein>
<feature type="compositionally biased region" description="Polar residues" evidence="1">
    <location>
        <begin position="25"/>
        <end position="34"/>
    </location>
</feature>
<accession>A0AB34FR13</accession>
<name>A0AB34FR13_9HYPO</name>
<evidence type="ECO:0000313" key="3">
    <source>
        <dbReference type="Proteomes" id="UP001163105"/>
    </source>
</evidence>
<evidence type="ECO:0000256" key="1">
    <source>
        <dbReference type="SAM" id="MobiDB-lite"/>
    </source>
</evidence>
<dbReference type="EMBL" id="JAQHRD010000004">
    <property type="protein sequence ID" value="KAJ6441554.1"/>
    <property type="molecule type" value="Genomic_DNA"/>
</dbReference>
<proteinExistence type="predicted"/>
<feature type="region of interest" description="Disordered" evidence="1">
    <location>
        <begin position="393"/>
        <end position="428"/>
    </location>
</feature>
<keyword evidence="3" id="KW-1185">Reference proteome</keyword>
<feature type="region of interest" description="Disordered" evidence="1">
    <location>
        <begin position="146"/>
        <end position="181"/>
    </location>
</feature>
<sequence>MASTSQLRVFHYNAAPVAPAALITPPNSSRNAGATNIADDDHSNNNSHVEGALNRSRARPHPIPPSLASLPVFDTQFRAAELQFFFYHVVDATNASLHVHVLGPGLSFTFTHNRARRFLSAGRIAAGLHRKTTGFLALVRNTAPHESHTNISNVPPHLPSSSAAVSGDWTTASSNNGGSRRTVLAWAESGHGAGRAGDMLDAAQGALPNGSWTRRAVRLAALLGLRTDRPFDMMGVREGRLDARERERLRGVFLASHVEVKLATHGVFALLHVFGLYRAKKPRRRRRCQQQQQPLHHYHQQDSSSSPSSGRGVDAVDERDDGDAVDDETLTLATLARLRNARWDDGSKPRLEVYFSRRNCAPCGTFVRRLSEATGVRIDMIWRERLTRVVYETRDSGGPPRETNPATLMRTSAGPGAMAPPPPGDEDDMDLEDMQITTSDIEDENMAHADDRERRRQQQNDDVQVLDVVDLTGATTTTTPRCCIDLTGEASTAAAAAHPETWDLTADEEPRRQDGDGGAAVAGRRDIDEETRAAYMDAYLDGLAYCVGQLPRTTTTTTTIPLHGQHAAGATTAAAEHEEAWRAARIAVVDFAQRMLLLRRLRHDGAGGEGRGPLHHQGLHPQDERLKTAEGHARRHHGGSMSRVSMVGVPRREVNKPLPATPETHAPAWLTAGGVLGDEGDIWETGEEVDEEVSLSASDDGDIATAATRDLFGRPHGRGGGGEWRAVLMRTNPGGDAAAAAATRNDGDDEEWRAVLVRNNAVVGGQRRRTTANGDTRLRDARAAAATAVRGGRSAHGRVDVAMNRVAGRKRTWDDVRGC</sequence>
<feature type="compositionally biased region" description="Acidic residues" evidence="1">
    <location>
        <begin position="315"/>
        <end position="325"/>
    </location>
</feature>
<feature type="compositionally biased region" description="Polar residues" evidence="1">
    <location>
        <begin position="149"/>
        <end position="179"/>
    </location>
</feature>
<feature type="compositionally biased region" description="Low complexity" evidence="1">
    <location>
        <begin position="303"/>
        <end position="313"/>
    </location>
</feature>
<dbReference type="Proteomes" id="UP001163105">
    <property type="component" value="Unassembled WGS sequence"/>
</dbReference>
<feature type="compositionally biased region" description="Basic and acidic residues" evidence="1">
    <location>
        <begin position="445"/>
        <end position="459"/>
    </location>
</feature>
<feature type="region of interest" description="Disordered" evidence="1">
    <location>
        <begin position="23"/>
        <end position="60"/>
    </location>
</feature>
<feature type="region of interest" description="Disordered" evidence="1">
    <location>
        <begin position="283"/>
        <end position="325"/>
    </location>
</feature>
<organism evidence="2 3">
    <name type="scientific">Purpureocillium lavendulum</name>
    <dbReference type="NCBI Taxonomy" id="1247861"/>
    <lineage>
        <taxon>Eukaryota</taxon>
        <taxon>Fungi</taxon>
        <taxon>Dikarya</taxon>
        <taxon>Ascomycota</taxon>
        <taxon>Pezizomycotina</taxon>
        <taxon>Sordariomycetes</taxon>
        <taxon>Hypocreomycetidae</taxon>
        <taxon>Hypocreales</taxon>
        <taxon>Ophiocordycipitaceae</taxon>
        <taxon>Purpureocillium</taxon>
    </lineage>
</organism>